<evidence type="ECO:0000256" key="7">
    <source>
        <dbReference type="SAM" id="MobiDB-lite"/>
    </source>
</evidence>
<feature type="domain" description="OVATE" evidence="8">
    <location>
        <begin position="273"/>
        <end position="332"/>
    </location>
</feature>
<keyword evidence="5 6" id="KW-0539">Nucleus</keyword>
<dbReference type="PROSITE" id="PS51754">
    <property type="entry name" value="OVATE"/>
    <property type="match status" value="1"/>
</dbReference>
<comment type="function">
    <text evidence="6">Transcriptional repressor that regulates multiple aspects of plant growth and development.</text>
</comment>
<feature type="compositionally biased region" description="Pro residues" evidence="7">
    <location>
        <begin position="338"/>
        <end position="348"/>
    </location>
</feature>
<feature type="compositionally biased region" description="Basic and acidic residues" evidence="7">
    <location>
        <begin position="191"/>
        <end position="206"/>
    </location>
</feature>
<evidence type="ECO:0000259" key="8">
    <source>
        <dbReference type="PROSITE" id="PS51754"/>
    </source>
</evidence>
<dbReference type="PANTHER" id="PTHR33057">
    <property type="entry name" value="TRANSCRIPTION REPRESSOR OFP7-RELATED"/>
    <property type="match status" value="1"/>
</dbReference>
<gene>
    <name evidence="9" type="ORF">E2562_009870</name>
</gene>
<evidence type="ECO:0000256" key="6">
    <source>
        <dbReference type="RuleBase" id="RU367028"/>
    </source>
</evidence>
<evidence type="ECO:0000256" key="5">
    <source>
        <dbReference type="ARBA" id="ARBA00023242"/>
    </source>
</evidence>
<evidence type="ECO:0000256" key="1">
    <source>
        <dbReference type="ARBA" id="ARBA00004123"/>
    </source>
</evidence>
<feature type="region of interest" description="Disordered" evidence="7">
    <location>
        <begin position="131"/>
        <end position="266"/>
    </location>
</feature>
<keyword evidence="2 6" id="KW-0678">Repressor</keyword>
<dbReference type="PANTHER" id="PTHR33057:SF6">
    <property type="entry name" value="TRANSCRIPTION REPRESSOR"/>
    <property type="match status" value="1"/>
</dbReference>
<dbReference type="GO" id="GO:0045892">
    <property type="term" value="P:negative regulation of DNA-templated transcription"/>
    <property type="evidence" value="ECO:0007669"/>
    <property type="project" value="UniProtKB-UniRule"/>
</dbReference>
<comment type="subcellular location">
    <subcellularLocation>
        <location evidence="1 6">Nucleus</location>
    </subcellularLocation>
</comment>
<evidence type="ECO:0000256" key="2">
    <source>
        <dbReference type="ARBA" id="ARBA00022491"/>
    </source>
</evidence>
<keyword evidence="4 6" id="KW-0804">Transcription</keyword>
<sequence>MSPGAAAKMRLGGGGGGGGFTLGCGCRDAKAVAVAASASSPCSAATESSTATTATWRRARTHPLASASASTGTLTVPSASSSFLWDDAEAEVDGEEVDCKRESSATMPSFSGLLRQLNELEQSVMSWGWKSPRRGNPLPPPPPPLPPPLLPLRPVQHRVVDGGGKGSNKEVDGKFSPPPPSSHCPATQQHRKVEGVDQRNREHGEAHLAPPAPPPLPLPPPPQQPRNVKRVDKGSNKEDCKNLPPPEPPKHRKAKSCDNDGFTTGKLDGSLAVVKQSEDPLGDFRRSMLNMIVENRIVTGDELRELLRRFLELNAPHHHDAILRAFAEIWDEVFAAPAEPPVDPPRPLPRQRTPPRRRHPPPAWRL</sequence>
<evidence type="ECO:0000256" key="3">
    <source>
        <dbReference type="ARBA" id="ARBA00023015"/>
    </source>
</evidence>
<dbReference type="OrthoDB" id="1928390at2759"/>
<feature type="compositionally biased region" description="Pro residues" evidence="7">
    <location>
        <begin position="137"/>
        <end position="151"/>
    </location>
</feature>
<reference evidence="9 10" key="1">
    <citation type="submission" date="2019-11" db="EMBL/GenBank/DDBJ databases">
        <title>Whole genome sequence of Oryza granulata.</title>
        <authorList>
            <person name="Li W."/>
        </authorList>
    </citation>
    <scope>NUCLEOTIDE SEQUENCE [LARGE SCALE GENOMIC DNA]</scope>
    <source>
        <strain evidence="10">cv. Menghai</strain>
        <tissue evidence="9">Leaf</tissue>
    </source>
</reference>
<feature type="compositionally biased region" description="Pro residues" evidence="7">
    <location>
        <begin position="210"/>
        <end position="224"/>
    </location>
</feature>
<keyword evidence="3 6" id="KW-0805">Transcription regulation</keyword>
<accession>A0A6G1BTL5</accession>
<comment type="caution">
    <text evidence="9">The sequence shown here is derived from an EMBL/GenBank/DDBJ whole genome shotgun (WGS) entry which is preliminary data.</text>
</comment>
<dbReference type="AlphaFoldDB" id="A0A6G1BTL5"/>
<organism evidence="9 10">
    <name type="scientific">Oryza meyeriana var. granulata</name>
    <dbReference type="NCBI Taxonomy" id="110450"/>
    <lineage>
        <taxon>Eukaryota</taxon>
        <taxon>Viridiplantae</taxon>
        <taxon>Streptophyta</taxon>
        <taxon>Embryophyta</taxon>
        <taxon>Tracheophyta</taxon>
        <taxon>Spermatophyta</taxon>
        <taxon>Magnoliopsida</taxon>
        <taxon>Liliopsida</taxon>
        <taxon>Poales</taxon>
        <taxon>Poaceae</taxon>
        <taxon>BOP clade</taxon>
        <taxon>Oryzoideae</taxon>
        <taxon>Oryzeae</taxon>
        <taxon>Oryzinae</taxon>
        <taxon>Oryza</taxon>
        <taxon>Oryza meyeriana</taxon>
    </lineage>
</organism>
<feature type="compositionally biased region" description="Basic and acidic residues" evidence="7">
    <location>
        <begin position="229"/>
        <end position="241"/>
    </location>
</feature>
<dbReference type="InterPro" id="IPR038933">
    <property type="entry name" value="Ovate"/>
</dbReference>
<dbReference type="NCBIfam" id="TIGR01568">
    <property type="entry name" value="A_thal_3678"/>
    <property type="match status" value="1"/>
</dbReference>
<name>A0A6G1BTL5_9ORYZ</name>
<dbReference type="InterPro" id="IPR006458">
    <property type="entry name" value="Ovate_C"/>
</dbReference>
<evidence type="ECO:0000313" key="10">
    <source>
        <dbReference type="Proteomes" id="UP000479710"/>
    </source>
</evidence>
<proteinExistence type="predicted"/>
<dbReference type="EMBL" id="SPHZ02000011">
    <property type="protein sequence ID" value="KAF0891448.1"/>
    <property type="molecule type" value="Genomic_DNA"/>
</dbReference>
<evidence type="ECO:0000313" key="9">
    <source>
        <dbReference type="EMBL" id="KAF0891448.1"/>
    </source>
</evidence>
<keyword evidence="10" id="KW-1185">Reference proteome</keyword>
<feature type="region of interest" description="Disordered" evidence="7">
    <location>
        <begin position="337"/>
        <end position="366"/>
    </location>
</feature>
<dbReference type="Pfam" id="PF04844">
    <property type="entry name" value="Ovate"/>
    <property type="match status" value="1"/>
</dbReference>
<protein>
    <recommendedName>
        <fullName evidence="6">Transcription repressor</fullName>
    </recommendedName>
    <alternativeName>
        <fullName evidence="6">Ovate family protein</fullName>
    </alternativeName>
</protein>
<evidence type="ECO:0000256" key="4">
    <source>
        <dbReference type="ARBA" id="ARBA00023163"/>
    </source>
</evidence>
<dbReference type="Proteomes" id="UP000479710">
    <property type="component" value="Unassembled WGS sequence"/>
</dbReference>
<dbReference type="GO" id="GO:0005634">
    <property type="term" value="C:nucleus"/>
    <property type="evidence" value="ECO:0007669"/>
    <property type="project" value="UniProtKB-SubCell"/>
</dbReference>